<protein>
    <submittedName>
        <fullName evidence="2">Uncharacterized protein</fullName>
    </submittedName>
</protein>
<evidence type="ECO:0000313" key="3">
    <source>
        <dbReference type="Proteomes" id="UP000219338"/>
    </source>
</evidence>
<proteinExistence type="predicted"/>
<dbReference type="AlphaFoldDB" id="A0A284RTH0"/>
<reference evidence="3" key="1">
    <citation type="journal article" date="2017" name="Nat. Ecol. Evol.">
        <title>Genome expansion and lineage-specific genetic innovations in the forest pathogenic fungi Armillaria.</title>
        <authorList>
            <person name="Sipos G."/>
            <person name="Prasanna A.N."/>
            <person name="Walter M.C."/>
            <person name="O'Connor E."/>
            <person name="Balint B."/>
            <person name="Krizsan K."/>
            <person name="Kiss B."/>
            <person name="Hess J."/>
            <person name="Varga T."/>
            <person name="Slot J."/>
            <person name="Riley R."/>
            <person name="Boka B."/>
            <person name="Rigling D."/>
            <person name="Barry K."/>
            <person name="Lee J."/>
            <person name="Mihaltcheva S."/>
            <person name="LaButti K."/>
            <person name="Lipzen A."/>
            <person name="Waldron R."/>
            <person name="Moloney N.M."/>
            <person name="Sperisen C."/>
            <person name="Kredics L."/>
            <person name="Vagvoelgyi C."/>
            <person name="Patrignani A."/>
            <person name="Fitzpatrick D."/>
            <person name="Nagy I."/>
            <person name="Doyle S."/>
            <person name="Anderson J.B."/>
            <person name="Grigoriev I.V."/>
            <person name="Gueldener U."/>
            <person name="Muensterkoetter M."/>
            <person name="Nagy L.G."/>
        </authorList>
    </citation>
    <scope>NUCLEOTIDE SEQUENCE [LARGE SCALE GENOMIC DNA]</scope>
    <source>
        <strain evidence="3">C18/9</strain>
    </source>
</reference>
<gene>
    <name evidence="2" type="ORF">ARMOST_15484</name>
</gene>
<evidence type="ECO:0000313" key="2">
    <source>
        <dbReference type="EMBL" id="SJL12063.1"/>
    </source>
</evidence>
<evidence type="ECO:0000256" key="1">
    <source>
        <dbReference type="SAM" id="Phobius"/>
    </source>
</evidence>
<organism evidence="2 3">
    <name type="scientific">Armillaria ostoyae</name>
    <name type="common">Armillaria root rot fungus</name>
    <dbReference type="NCBI Taxonomy" id="47428"/>
    <lineage>
        <taxon>Eukaryota</taxon>
        <taxon>Fungi</taxon>
        <taxon>Dikarya</taxon>
        <taxon>Basidiomycota</taxon>
        <taxon>Agaricomycotina</taxon>
        <taxon>Agaricomycetes</taxon>
        <taxon>Agaricomycetidae</taxon>
        <taxon>Agaricales</taxon>
        <taxon>Marasmiineae</taxon>
        <taxon>Physalacriaceae</taxon>
        <taxon>Armillaria</taxon>
    </lineage>
</organism>
<dbReference type="OrthoDB" id="10601223at2759"/>
<keyword evidence="1" id="KW-0472">Membrane</keyword>
<name>A0A284RTH0_ARMOS</name>
<dbReference type="Proteomes" id="UP000219338">
    <property type="component" value="Unassembled WGS sequence"/>
</dbReference>
<dbReference type="EMBL" id="FUEG01000016">
    <property type="protein sequence ID" value="SJL12063.1"/>
    <property type="molecule type" value="Genomic_DNA"/>
</dbReference>
<accession>A0A284RTH0</accession>
<feature type="transmembrane region" description="Helical" evidence="1">
    <location>
        <begin position="147"/>
        <end position="170"/>
    </location>
</feature>
<keyword evidence="3" id="KW-1185">Reference proteome</keyword>
<sequence length="172" mass="19414">MSKFIAVSGGVPDVRRSRAARCGIGIGIGVSKKRRLPEIRFSKGRTAPNSYVGHLVERLDIRVTEVARYVTRSFILWDYLISIDNEVDLVGIVLKKIVDQISVLCESLPGLLLRFWDVIRERYKLKYSTCGAVLSPTARSSKEIRCLLVYPESIIYVTMQFVVIGIILVLRV</sequence>
<keyword evidence="1" id="KW-0812">Transmembrane</keyword>
<keyword evidence="1" id="KW-1133">Transmembrane helix</keyword>